<evidence type="ECO:0000313" key="2">
    <source>
        <dbReference type="Proteomes" id="UP000279330"/>
    </source>
</evidence>
<protein>
    <submittedName>
        <fullName evidence="1">Uncharacterized protein</fullName>
    </submittedName>
</protein>
<dbReference type="GeneID" id="55003707"/>
<dbReference type="Proteomes" id="UP000279330">
    <property type="component" value="Segment"/>
</dbReference>
<sequence length="131" mass="14507">MVTIITVYDGTISRIIKVGEVDRWAHGKAKKYERTAKAIAPKRTLRLANSHRTVQNRSALGRFETGFYVEVTAPYANFVRRGTGIYGPAGRIITLPGGKAMGPLPGSPRFIRSSRGQRPNDWLERALPSVL</sequence>
<dbReference type="KEGG" id="vg:55003707"/>
<gene>
    <name evidence="1" type="primary">32</name>
    <name evidence="1" type="ORF">SEA_ONEIAGILLIAN_32</name>
</gene>
<proteinExistence type="predicted"/>
<dbReference type="RefSeq" id="YP_009812638.1">
    <property type="nucleotide sequence ID" value="NC_048068.1"/>
</dbReference>
<keyword evidence="2" id="KW-1185">Reference proteome</keyword>
<name>A0A385UE94_9CAUD</name>
<evidence type="ECO:0000313" key="1">
    <source>
        <dbReference type="EMBL" id="AYB70142.1"/>
    </source>
</evidence>
<dbReference type="EMBL" id="MH727556">
    <property type="protein sequence ID" value="AYB70142.1"/>
    <property type="molecule type" value="Genomic_DNA"/>
</dbReference>
<accession>A0A385UE94</accession>
<reference evidence="1 2" key="1">
    <citation type="submission" date="2018-08" db="EMBL/GenBank/DDBJ databases">
        <authorList>
            <person name="Miller G.E."/>
            <person name="Abrahams R."/>
            <person name="Bazan D.C."/>
            <person name="Beglau B.C."/>
            <person name="Blaylock E.C."/>
            <person name="Choi J.D."/>
            <person name="Grewal S.K."/>
            <person name="Hernandez E.V."/>
            <person name="Kim D.J."/>
            <person name="Kim K."/>
            <person name="Lee Y."/>
            <person name="Linde M.K."/>
            <person name="Lopez M.B."/>
            <person name="Pangalila E."/>
            <person name="Parker M.A."/>
            <person name="Specht R.C."/>
            <person name="Teng M.C."/>
            <person name="Toledo B."/>
            <person name="Tran S."/>
            <person name="Yu H."/>
            <person name="Kalaj N."/>
            <person name="Muthiah A.S."/>
            <person name="Dean N.S."/>
            <person name="Diaz A."/>
            <person name="Garlena R.A."/>
            <person name="Russell D.A."/>
            <person name="Pope W.H."/>
            <person name="Jacobs-Sera D."/>
            <person name="Hatfull G.F."/>
        </authorList>
    </citation>
    <scope>NUCLEOTIDE SEQUENCE [LARGE SCALE GENOMIC DNA]</scope>
</reference>
<organism evidence="1 2">
    <name type="scientific">Microbacterium phage OneinaGillian</name>
    <dbReference type="NCBI Taxonomy" id="2301604"/>
    <lineage>
        <taxon>Viruses</taxon>
        <taxon>Duplodnaviria</taxon>
        <taxon>Heunggongvirae</taxon>
        <taxon>Uroviricota</taxon>
        <taxon>Caudoviricetes</taxon>
        <taxon>Gillianvirus</taxon>
        <taxon>Gillianvirus oneinagillian</taxon>
    </lineage>
</organism>